<evidence type="ECO:0000313" key="3">
    <source>
        <dbReference type="EMBL" id="RIB05095.1"/>
    </source>
</evidence>
<feature type="coiled-coil region" evidence="1">
    <location>
        <begin position="69"/>
        <end position="222"/>
    </location>
</feature>
<keyword evidence="4" id="KW-1185">Reference proteome</keyword>
<feature type="compositionally biased region" description="Low complexity" evidence="2">
    <location>
        <begin position="34"/>
        <end position="44"/>
    </location>
</feature>
<feature type="region of interest" description="Disordered" evidence="2">
    <location>
        <begin position="247"/>
        <end position="290"/>
    </location>
</feature>
<feature type="region of interest" description="Disordered" evidence="2">
    <location>
        <begin position="1"/>
        <end position="52"/>
    </location>
</feature>
<comment type="caution">
    <text evidence="3">The sequence shown here is derived from an EMBL/GenBank/DDBJ whole genome shotgun (WGS) entry which is preliminary data.</text>
</comment>
<dbReference type="AlphaFoldDB" id="A0A397U488"/>
<sequence>MTSTKTDPIDDIETSVSSVLSSINTSPRSPTFQSFSPRMSVSSSPIGHQKMNSASELSTYSYRDSGYFRDTLTREQMSAQRTIKELEKKVADLTTEIERSKTDHQESIDLNRTHVRKIKQLELELSQVKIVNKTMLEDNKKHQSLLNEKDAEYRKLKELYENELAKNATLSKNSSDLDVEINRSGGSLTGERVHKESDHTLIEELQNEIKTLKDDNQSMNQYIQKMLNRIMEVDGFEETLATNWSPESHKKLPKANSRISAPVSSNNSIDSSNNSLPLKPRNKSLSDFTFPTVTPPSNFSSANSSSSSPTTANSKFSLTPLTTSLINSLTAKEEIIIDNNDSGLNNSDSTSRKSRASDDYSNTNAPRRTQNLNVGSNNNNKRFSILKWGSYAFGTNAAALAAAKKDDPRMKPILLVEKNRE</sequence>
<dbReference type="PANTHER" id="PTHR38120:SF1">
    <property type="entry name" value="M PROTEIN, SEROTYPE 2.1"/>
    <property type="match status" value="1"/>
</dbReference>
<dbReference type="PANTHER" id="PTHR38120">
    <property type="entry name" value="EXPRESSED PROTEIN"/>
    <property type="match status" value="1"/>
</dbReference>
<accession>A0A397U488</accession>
<evidence type="ECO:0000256" key="2">
    <source>
        <dbReference type="SAM" id="MobiDB-lite"/>
    </source>
</evidence>
<feature type="region of interest" description="Disordered" evidence="2">
    <location>
        <begin position="297"/>
        <end position="316"/>
    </location>
</feature>
<keyword evidence="1" id="KW-0175">Coiled coil</keyword>
<proteinExistence type="predicted"/>
<dbReference type="Proteomes" id="UP000266673">
    <property type="component" value="Unassembled WGS sequence"/>
</dbReference>
<evidence type="ECO:0000313" key="4">
    <source>
        <dbReference type="Proteomes" id="UP000266673"/>
    </source>
</evidence>
<name>A0A397U488_9GLOM</name>
<evidence type="ECO:0000256" key="1">
    <source>
        <dbReference type="SAM" id="Coils"/>
    </source>
</evidence>
<dbReference type="STRING" id="44941.A0A397U488"/>
<feature type="compositionally biased region" description="Low complexity" evidence="2">
    <location>
        <begin position="339"/>
        <end position="349"/>
    </location>
</feature>
<organism evidence="3 4">
    <name type="scientific">Gigaspora rosea</name>
    <dbReference type="NCBI Taxonomy" id="44941"/>
    <lineage>
        <taxon>Eukaryota</taxon>
        <taxon>Fungi</taxon>
        <taxon>Fungi incertae sedis</taxon>
        <taxon>Mucoromycota</taxon>
        <taxon>Glomeromycotina</taxon>
        <taxon>Glomeromycetes</taxon>
        <taxon>Diversisporales</taxon>
        <taxon>Gigasporaceae</taxon>
        <taxon>Gigaspora</taxon>
    </lineage>
</organism>
<feature type="compositionally biased region" description="Low complexity" evidence="2">
    <location>
        <begin position="264"/>
        <end position="275"/>
    </location>
</feature>
<feature type="compositionally biased region" description="Polar residues" evidence="2">
    <location>
        <begin position="359"/>
        <end position="378"/>
    </location>
</feature>
<protein>
    <submittedName>
        <fullName evidence="3">Uncharacterized protein</fullName>
    </submittedName>
</protein>
<gene>
    <name evidence="3" type="ORF">C2G38_2047885</name>
</gene>
<feature type="region of interest" description="Disordered" evidence="2">
    <location>
        <begin position="339"/>
        <end position="378"/>
    </location>
</feature>
<dbReference type="EMBL" id="QKWP01002050">
    <property type="protein sequence ID" value="RIB05095.1"/>
    <property type="molecule type" value="Genomic_DNA"/>
</dbReference>
<reference evidence="3 4" key="1">
    <citation type="submission" date="2018-06" db="EMBL/GenBank/DDBJ databases">
        <title>Comparative genomics reveals the genomic features of Rhizophagus irregularis, R. cerebriforme, R. diaphanum and Gigaspora rosea, and their symbiotic lifestyle signature.</title>
        <authorList>
            <person name="Morin E."/>
            <person name="San Clemente H."/>
            <person name="Chen E.C.H."/>
            <person name="De La Providencia I."/>
            <person name="Hainaut M."/>
            <person name="Kuo A."/>
            <person name="Kohler A."/>
            <person name="Murat C."/>
            <person name="Tang N."/>
            <person name="Roy S."/>
            <person name="Loubradou J."/>
            <person name="Henrissat B."/>
            <person name="Grigoriev I.V."/>
            <person name="Corradi N."/>
            <person name="Roux C."/>
            <person name="Martin F.M."/>
        </authorList>
    </citation>
    <scope>NUCLEOTIDE SEQUENCE [LARGE SCALE GENOMIC DNA]</scope>
    <source>
        <strain evidence="3 4">DAOM 194757</strain>
    </source>
</reference>
<dbReference type="OrthoDB" id="2121319at2759"/>
<feature type="compositionally biased region" description="Polar residues" evidence="2">
    <location>
        <begin position="23"/>
        <end position="33"/>
    </location>
</feature>